<dbReference type="GO" id="GO:0016491">
    <property type="term" value="F:oxidoreductase activity"/>
    <property type="evidence" value="ECO:0007669"/>
    <property type="project" value="UniProtKB-KW"/>
</dbReference>
<dbReference type="Pfam" id="PF00106">
    <property type="entry name" value="adh_short"/>
    <property type="match status" value="1"/>
</dbReference>
<dbReference type="PANTHER" id="PTHR43639:SF1">
    <property type="entry name" value="SHORT-CHAIN DEHYDROGENASE_REDUCTASE FAMILY PROTEIN"/>
    <property type="match status" value="1"/>
</dbReference>
<proteinExistence type="inferred from homology"/>
<evidence type="ECO:0000256" key="2">
    <source>
        <dbReference type="ARBA" id="ARBA00023002"/>
    </source>
</evidence>
<evidence type="ECO:0000313" key="7">
    <source>
        <dbReference type="Proteomes" id="UP000326565"/>
    </source>
</evidence>
<dbReference type="EMBL" id="ML732225">
    <property type="protein sequence ID" value="KAB8073512.1"/>
    <property type="molecule type" value="Genomic_DNA"/>
</dbReference>
<dbReference type="PRINTS" id="PR00081">
    <property type="entry name" value="GDHRDH"/>
</dbReference>
<evidence type="ECO:0000259" key="5">
    <source>
        <dbReference type="SMART" id="SM00822"/>
    </source>
</evidence>
<keyword evidence="4" id="KW-0472">Membrane</keyword>
<dbReference type="InterPro" id="IPR057326">
    <property type="entry name" value="KR_dom"/>
</dbReference>
<dbReference type="OrthoDB" id="47007at2759"/>
<dbReference type="PANTHER" id="PTHR43639">
    <property type="entry name" value="OXIDOREDUCTASE, SHORT-CHAIN DEHYDROGENASE/REDUCTASE FAMILY (AFU_ORTHOLOGUE AFUA_5G02870)"/>
    <property type="match status" value="1"/>
</dbReference>
<reference evidence="6 7" key="1">
    <citation type="submission" date="2019-04" db="EMBL/GenBank/DDBJ databases">
        <title>Friends and foes A comparative genomics study of 23 Aspergillus species from section Flavi.</title>
        <authorList>
            <consortium name="DOE Joint Genome Institute"/>
            <person name="Kjaerbolling I."/>
            <person name="Vesth T."/>
            <person name="Frisvad J.C."/>
            <person name="Nybo J.L."/>
            <person name="Theobald S."/>
            <person name="Kildgaard S."/>
            <person name="Isbrandt T."/>
            <person name="Kuo A."/>
            <person name="Sato A."/>
            <person name="Lyhne E.K."/>
            <person name="Kogle M.E."/>
            <person name="Wiebenga A."/>
            <person name="Kun R.S."/>
            <person name="Lubbers R.J."/>
            <person name="Makela M.R."/>
            <person name="Barry K."/>
            <person name="Chovatia M."/>
            <person name="Clum A."/>
            <person name="Daum C."/>
            <person name="Haridas S."/>
            <person name="He G."/>
            <person name="LaButti K."/>
            <person name="Lipzen A."/>
            <person name="Mondo S."/>
            <person name="Riley R."/>
            <person name="Salamov A."/>
            <person name="Simmons B.A."/>
            <person name="Magnuson J.K."/>
            <person name="Henrissat B."/>
            <person name="Mortensen U.H."/>
            <person name="Larsen T.O."/>
            <person name="Devries R.P."/>
            <person name="Grigoriev I.V."/>
            <person name="Machida M."/>
            <person name="Baker S.E."/>
            <person name="Andersen M.R."/>
        </authorList>
    </citation>
    <scope>NUCLEOTIDE SEQUENCE [LARGE SCALE GENOMIC DNA]</scope>
    <source>
        <strain evidence="6 7">CBS 151.66</strain>
    </source>
</reference>
<evidence type="ECO:0000256" key="4">
    <source>
        <dbReference type="SAM" id="Phobius"/>
    </source>
</evidence>
<dbReference type="InterPro" id="IPR036291">
    <property type="entry name" value="NAD(P)-bd_dom_sf"/>
</dbReference>
<evidence type="ECO:0000256" key="1">
    <source>
        <dbReference type="ARBA" id="ARBA00006484"/>
    </source>
</evidence>
<keyword evidence="7" id="KW-1185">Reference proteome</keyword>
<keyword evidence="4" id="KW-0812">Transmembrane</keyword>
<dbReference type="SUPFAM" id="SSF51735">
    <property type="entry name" value="NAD(P)-binding Rossmann-fold domains"/>
    <property type="match status" value="1"/>
</dbReference>
<dbReference type="Gene3D" id="3.40.50.720">
    <property type="entry name" value="NAD(P)-binding Rossmann-like Domain"/>
    <property type="match status" value="1"/>
</dbReference>
<organism evidence="6 7">
    <name type="scientific">Aspergillus leporis</name>
    <dbReference type="NCBI Taxonomy" id="41062"/>
    <lineage>
        <taxon>Eukaryota</taxon>
        <taxon>Fungi</taxon>
        <taxon>Dikarya</taxon>
        <taxon>Ascomycota</taxon>
        <taxon>Pezizomycotina</taxon>
        <taxon>Eurotiomycetes</taxon>
        <taxon>Eurotiomycetidae</taxon>
        <taxon>Eurotiales</taxon>
        <taxon>Aspergillaceae</taxon>
        <taxon>Aspergillus</taxon>
        <taxon>Aspergillus subgen. Circumdati</taxon>
    </lineage>
</organism>
<comment type="similarity">
    <text evidence="1 3">Belongs to the short-chain dehydrogenases/reductases (SDR) family.</text>
</comment>
<feature type="domain" description="Ketoreductase" evidence="5">
    <location>
        <begin position="6"/>
        <end position="179"/>
    </location>
</feature>
<gene>
    <name evidence="6" type="ORF">BDV29DRAFT_191666</name>
</gene>
<protein>
    <recommendedName>
        <fullName evidence="5">Ketoreductase domain-containing protein</fullName>
    </recommendedName>
</protein>
<evidence type="ECO:0000313" key="6">
    <source>
        <dbReference type="EMBL" id="KAB8073512.1"/>
    </source>
</evidence>
<accession>A0A5N5X2F5</accession>
<feature type="transmembrane region" description="Helical" evidence="4">
    <location>
        <begin position="7"/>
        <end position="27"/>
    </location>
</feature>
<name>A0A5N5X2F5_9EURO</name>
<dbReference type="AlphaFoldDB" id="A0A5N5X2F5"/>
<dbReference type="InterPro" id="IPR002347">
    <property type="entry name" value="SDR_fam"/>
</dbReference>
<keyword evidence="2" id="KW-0560">Oxidoreductase</keyword>
<dbReference type="SMART" id="SM00822">
    <property type="entry name" value="PKS_KR"/>
    <property type="match status" value="1"/>
</dbReference>
<dbReference type="PRINTS" id="PR00080">
    <property type="entry name" value="SDRFAMILY"/>
</dbReference>
<evidence type="ECO:0000256" key="3">
    <source>
        <dbReference type="RuleBase" id="RU000363"/>
    </source>
</evidence>
<sequence>MSLEGKVAIVTGGAGGIGMGIVAFNFVSPSSRAAAESLVESLRNGGHEAFCIQADLANVQAPATLISEVLSSFKTTDINILVNNAGLGDNRPLGEVTHESYNTLMDINVRAGVFTTQAVLPYITRGGRITNLSSTSARGGYPTQSIYAASKAAIEGLARNVPASQRCGTTQDFADIITFLAEERSRWVTGGVICSDGGMVYT</sequence>
<dbReference type="Proteomes" id="UP000326565">
    <property type="component" value="Unassembled WGS sequence"/>
</dbReference>
<keyword evidence="4" id="KW-1133">Transmembrane helix</keyword>